<keyword evidence="4 5" id="KW-0472">Membrane</keyword>
<evidence type="ECO:0000256" key="2">
    <source>
        <dbReference type="ARBA" id="ARBA00022692"/>
    </source>
</evidence>
<dbReference type="PANTHER" id="PTHR35529">
    <property type="entry name" value="MANGANESE EFFLUX PUMP MNTP-RELATED"/>
    <property type="match status" value="1"/>
</dbReference>
<dbReference type="EMBL" id="SGXC01000001">
    <property type="protein sequence ID" value="RZS86585.1"/>
    <property type="molecule type" value="Genomic_DNA"/>
</dbReference>
<feature type="transmembrane region" description="Helical" evidence="5">
    <location>
        <begin position="97"/>
        <end position="114"/>
    </location>
</feature>
<evidence type="ECO:0000313" key="7">
    <source>
        <dbReference type="Proteomes" id="UP000292445"/>
    </source>
</evidence>
<dbReference type="Proteomes" id="UP000292445">
    <property type="component" value="Unassembled WGS sequence"/>
</dbReference>
<keyword evidence="7" id="KW-1185">Reference proteome</keyword>
<comment type="caution">
    <text evidence="6">The sequence shown here is derived from an EMBL/GenBank/DDBJ whole genome shotgun (WGS) entry which is preliminary data.</text>
</comment>
<reference evidence="6 7" key="1">
    <citation type="submission" date="2019-02" db="EMBL/GenBank/DDBJ databases">
        <title>Genomic Encyclopedia of Type Strains, Phase IV (KMG-IV): sequencing the most valuable type-strain genomes for metagenomic binning, comparative biology and taxonomic classification.</title>
        <authorList>
            <person name="Goeker M."/>
        </authorList>
    </citation>
    <scope>NUCLEOTIDE SEQUENCE [LARGE SCALE GENOMIC DNA]</scope>
    <source>
        <strain evidence="6 7">K24</strain>
    </source>
</reference>
<evidence type="ECO:0000256" key="3">
    <source>
        <dbReference type="ARBA" id="ARBA00022989"/>
    </source>
</evidence>
<name>A0A4Q7NMZ6_9BURK</name>
<keyword evidence="1" id="KW-1003">Cell membrane</keyword>
<evidence type="ECO:0000256" key="4">
    <source>
        <dbReference type="ARBA" id="ARBA00023136"/>
    </source>
</evidence>
<evidence type="ECO:0000256" key="1">
    <source>
        <dbReference type="ARBA" id="ARBA00022475"/>
    </source>
</evidence>
<feature type="transmembrane region" description="Helical" evidence="5">
    <location>
        <begin position="64"/>
        <end position="85"/>
    </location>
</feature>
<gene>
    <name evidence="6" type="ORF">EV675_2632</name>
</gene>
<keyword evidence="3 5" id="KW-1133">Transmembrane helix</keyword>
<keyword evidence="2 5" id="KW-0812">Transmembrane</keyword>
<dbReference type="OrthoDB" id="9811590at2"/>
<dbReference type="Pfam" id="PF02659">
    <property type="entry name" value="Mntp"/>
    <property type="match status" value="1"/>
</dbReference>
<dbReference type="PANTHER" id="PTHR35529:SF1">
    <property type="entry name" value="MANGANESE EFFLUX PUMP MNTP-RELATED"/>
    <property type="match status" value="1"/>
</dbReference>
<evidence type="ECO:0000256" key="5">
    <source>
        <dbReference type="SAM" id="Phobius"/>
    </source>
</evidence>
<accession>A0A4Q7NMZ6</accession>
<organism evidence="6 7">
    <name type="scientific">Pigmentiphaga kullae</name>
    <dbReference type="NCBI Taxonomy" id="151784"/>
    <lineage>
        <taxon>Bacteria</taxon>
        <taxon>Pseudomonadati</taxon>
        <taxon>Pseudomonadota</taxon>
        <taxon>Betaproteobacteria</taxon>
        <taxon>Burkholderiales</taxon>
        <taxon>Alcaligenaceae</taxon>
        <taxon>Pigmentiphaga</taxon>
    </lineage>
</organism>
<sequence length="123" mass="12343">MACSFVLLAGLGGHIIYEAARGDAQGDTESARKGGLVSLAITGLATSIDAMEVGVGLAFVDVNIFVVAAVIGLCTCVMVTIGILAGRALSALVGKRAEMMGGVVLIGVGATILYEHLRAPALV</sequence>
<proteinExistence type="predicted"/>
<dbReference type="AlphaFoldDB" id="A0A4Q7NMZ6"/>
<protein>
    <submittedName>
        <fullName evidence="6">Putative manganese efflux pump</fullName>
    </submittedName>
</protein>
<dbReference type="InterPro" id="IPR003810">
    <property type="entry name" value="Mntp/YtaF"/>
</dbReference>
<evidence type="ECO:0000313" key="6">
    <source>
        <dbReference type="EMBL" id="RZS86585.1"/>
    </source>
</evidence>